<comment type="caution">
    <text evidence="1">The sequence shown here is derived from an EMBL/GenBank/DDBJ whole genome shotgun (WGS) entry which is preliminary data.</text>
</comment>
<proteinExistence type="predicted"/>
<sequence>MGKLQETLNALLAQHNNEVSSSKEKSEEKVEIEPPTYKGECDPVIALRWVKGMELAFDTSKCADEDKVVYALSMLKDEAVMWWDVEVGGQSSAVAKEMSWGIYVPNEERRVERFVFGLRSDIREFVSNKEPSTFQVAVNAVEMREKEKNRQATERSGDKRKWDGTVRDSKPFKFAKFNQRSINKFESKPCSKCNRRHKGECKIDQEGCYKCGKIGHLARDCPRSRSCYQCGSLDHIRTNCPQLKKGSVGGYVEKGSEKRVEPAKARARVFNMTAEEAAEIPDVVTGTFFIDSNYAKVLFDSGTNCSFVSPNFVHKLNEKPKKLKHELKVEVADNSQIVLEGVYDGCSIVIDGHSFPLRLYPMGMGEFDVIVGMDWLASNDAHIVCNKKLIHIA</sequence>
<keyword evidence="2" id="KW-1185">Reference proteome</keyword>
<protein>
    <submittedName>
        <fullName evidence="1">Uncharacterized protein</fullName>
    </submittedName>
</protein>
<evidence type="ECO:0000313" key="1">
    <source>
        <dbReference type="EMBL" id="KAI3729488.1"/>
    </source>
</evidence>
<organism evidence="1 2">
    <name type="scientific">Arctium lappa</name>
    <name type="common">Greater burdock</name>
    <name type="synonym">Lappa major</name>
    <dbReference type="NCBI Taxonomy" id="4217"/>
    <lineage>
        <taxon>Eukaryota</taxon>
        <taxon>Viridiplantae</taxon>
        <taxon>Streptophyta</taxon>
        <taxon>Embryophyta</taxon>
        <taxon>Tracheophyta</taxon>
        <taxon>Spermatophyta</taxon>
        <taxon>Magnoliopsida</taxon>
        <taxon>eudicotyledons</taxon>
        <taxon>Gunneridae</taxon>
        <taxon>Pentapetalae</taxon>
        <taxon>asterids</taxon>
        <taxon>campanulids</taxon>
        <taxon>Asterales</taxon>
        <taxon>Asteraceae</taxon>
        <taxon>Carduoideae</taxon>
        <taxon>Cardueae</taxon>
        <taxon>Arctiinae</taxon>
        <taxon>Arctium</taxon>
    </lineage>
</organism>
<evidence type="ECO:0000313" key="2">
    <source>
        <dbReference type="Proteomes" id="UP001055879"/>
    </source>
</evidence>
<accession>A0ACB9C5E7</accession>
<reference evidence="2" key="1">
    <citation type="journal article" date="2022" name="Mol. Ecol. Resour.">
        <title>The genomes of chicory, endive, great burdock and yacon provide insights into Asteraceae palaeo-polyploidization history and plant inulin production.</title>
        <authorList>
            <person name="Fan W."/>
            <person name="Wang S."/>
            <person name="Wang H."/>
            <person name="Wang A."/>
            <person name="Jiang F."/>
            <person name="Liu H."/>
            <person name="Zhao H."/>
            <person name="Xu D."/>
            <person name="Zhang Y."/>
        </authorList>
    </citation>
    <scope>NUCLEOTIDE SEQUENCE [LARGE SCALE GENOMIC DNA]</scope>
    <source>
        <strain evidence="2">cv. Niubang</strain>
    </source>
</reference>
<dbReference type="Proteomes" id="UP001055879">
    <property type="component" value="Linkage Group LG05"/>
</dbReference>
<reference evidence="1 2" key="2">
    <citation type="journal article" date="2022" name="Mol. Ecol. Resour.">
        <title>The genomes of chicory, endive, great burdock and yacon provide insights into Asteraceae paleo-polyploidization history and plant inulin production.</title>
        <authorList>
            <person name="Fan W."/>
            <person name="Wang S."/>
            <person name="Wang H."/>
            <person name="Wang A."/>
            <person name="Jiang F."/>
            <person name="Liu H."/>
            <person name="Zhao H."/>
            <person name="Xu D."/>
            <person name="Zhang Y."/>
        </authorList>
    </citation>
    <scope>NUCLEOTIDE SEQUENCE [LARGE SCALE GENOMIC DNA]</scope>
    <source>
        <strain evidence="2">cv. Niubang</strain>
    </source>
</reference>
<gene>
    <name evidence="1" type="ORF">L6452_18148</name>
</gene>
<name>A0ACB9C5E7_ARCLA</name>
<dbReference type="EMBL" id="CM042051">
    <property type="protein sequence ID" value="KAI3729488.1"/>
    <property type="molecule type" value="Genomic_DNA"/>
</dbReference>